<protein>
    <recommendedName>
        <fullName evidence="3">DUF4258 domain-containing protein</fullName>
    </recommendedName>
</protein>
<evidence type="ECO:0000313" key="2">
    <source>
        <dbReference type="Proteomes" id="UP000178109"/>
    </source>
</evidence>
<organism evidence="1 2">
    <name type="scientific">Candidatus Komeilibacteria bacterium RIFCSPLOWO2_02_FULL_48_11</name>
    <dbReference type="NCBI Taxonomy" id="1798553"/>
    <lineage>
        <taxon>Bacteria</taxon>
        <taxon>Candidatus Komeiliibacteriota</taxon>
    </lineage>
</organism>
<proteinExistence type="predicted"/>
<dbReference type="InterPro" id="IPR025354">
    <property type="entry name" value="DUF4258"/>
</dbReference>
<dbReference type="AlphaFoldDB" id="A0A1G2BSP5"/>
<dbReference type="InterPro" id="IPR038573">
    <property type="entry name" value="BrnT_sf"/>
</dbReference>
<dbReference type="Pfam" id="PF14076">
    <property type="entry name" value="DUF4258"/>
    <property type="match status" value="1"/>
</dbReference>
<evidence type="ECO:0008006" key="3">
    <source>
        <dbReference type="Google" id="ProtNLM"/>
    </source>
</evidence>
<reference evidence="1 2" key="1">
    <citation type="journal article" date="2016" name="Nat. Commun.">
        <title>Thousands of microbial genomes shed light on interconnected biogeochemical processes in an aquifer system.</title>
        <authorList>
            <person name="Anantharaman K."/>
            <person name="Brown C.T."/>
            <person name="Hug L.A."/>
            <person name="Sharon I."/>
            <person name="Castelle C.J."/>
            <person name="Probst A.J."/>
            <person name="Thomas B.C."/>
            <person name="Singh A."/>
            <person name="Wilkins M.J."/>
            <person name="Karaoz U."/>
            <person name="Brodie E.L."/>
            <person name="Williams K.H."/>
            <person name="Hubbard S.S."/>
            <person name="Banfield J.F."/>
        </authorList>
    </citation>
    <scope>NUCLEOTIDE SEQUENCE [LARGE SCALE GENOMIC DNA]</scope>
</reference>
<dbReference type="Gene3D" id="3.10.450.530">
    <property type="entry name" value="Ribonuclease toxin, BrnT, of type II toxin-antitoxin system"/>
    <property type="match status" value="1"/>
</dbReference>
<comment type="caution">
    <text evidence="1">The sequence shown here is derived from an EMBL/GenBank/DDBJ whole genome shotgun (WGS) entry which is preliminary data.</text>
</comment>
<dbReference type="EMBL" id="MHKO01000026">
    <property type="protein sequence ID" value="OGY92215.1"/>
    <property type="molecule type" value="Genomic_DNA"/>
</dbReference>
<sequence>MQKIIFSNHARYQLLERGITVQDVRAALAAPDKTVRQSARRFQSVARINTRYALVVVYDRFLGRVEIVTAFKTSKIFKYL</sequence>
<accession>A0A1G2BSP5</accession>
<dbReference type="STRING" id="1798553.A3H70_01010"/>
<gene>
    <name evidence="1" type="ORF">A3H70_01010</name>
</gene>
<evidence type="ECO:0000313" key="1">
    <source>
        <dbReference type="EMBL" id="OGY92215.1"/>
    </source>
</evidence>
<dbReference type="Proteomes" id="UP000178109">
    <property type="component" value="Unassembled WGS sequence"/>
</dbReference>
<name>A0A1G2BSP5_9BACT</name>